<evidence type="ECO:0000256" key="8">
    <source>
        <dbReference type="ARBA" id="ARBA00022989"/>
    </source>
</evidence>
<dbReference type="PANTHER" id="PTHR24220:SF659">
    <property type="entry name" value="TRANSPORTER, PUTATIVE-RELATED"/>
    <property type="match status" value="1"/>
</dbReference>
<evidence type="ECO:0000256" key="4">
    <source>
        <dbReference type="ARBA" id="ARBA00022519"/>
    </source>
</evidence>
<dbReference type="Proteomes" id="UP000053904">
    <property type="component" value="Unassembled WGS sequence"/>
</dbReference>
<dbReference type="PROSITE" id="PS00211">
    <property type="entry name" value="ABC_TRANSPORTER_1"/>
    <property type="match status" value="1"/>
</dbReference>
<keyword evidence="9 11" id="KW-0472">Membrane</keyword>
<evidence type="ECO:0000256" key="2">
    <source>
        <dbReference type="ARBA" id="ARBA00022448"/>
    </source>
</evidence>
<name>A0A101HJ66_9BACT</name>
<dbReference type="PROSITE" id="PS50893">
    <property type="entry name" value="ABC_TRANSPORTER_2"/>
    <property type="match status" value="1"/>
</dbReference>
<dbReference type="CDD" id="cd03255">
    <property type="entry name" value="ABC_MJ0796_LolCDE_FtsE"/>
    <property type="match status" value="1"/>
</dbReference>
<feature type="transmembrane region" description="Helical" evidence="11">
    <location>
        <begin position="634"/>
        <end position="667"/>
    </location>
</feature>
<dbReference type="GO" id="GO:0005524">
    <property type="term" value="F:ATP binding"/>
    <property type="evidence" value="ECO:0007669"/>
    <property type="project" value="UniProtKB-KW"/>
</dbReference>
<dbReference type="InterPro" id="IPR017911">
    <property type="entry name" value="MacB-like_ATP-bd"/>
</dbReference>
<sequence length="722" mass="80899">MKKKIIKVQNIYKSFSIGQRQNRVLKGIDLEIYQGEFLTIFGPSGCGKSTLLHTIMGIERPTSGSIEILGIDLWKMNADDRADIRKRSIGVVYQQQNWIKSLTVIENVALSAQLLGYNKSESLTRARKVISQLGMSKFENFFASELSSGEQQKIGLARALISNPKVLIADEPTGNLDTTSGYEVLDILRDLADKGTTVVLVTHNPDHLHYSDRVAVMKNGYIVEVLKKQKDIRTKAEEIVKNTDTGNGEDIIKNHREKPDNIETDYPKESFTQRIKIYINLIFKFFFETLSLLLLAIVKKFSPQKGEEFREKLSTFFDKIGSKDKITNKINSLDLTEIAFKNIFFKKFRTVVTILGVALGTGFVVLLLSLGYGVEKLVVDQIAQARDLNQVDVFPKVGSQLELDDNLIEKIESVSGVNKVFKIKNFPGRVNYRGSTVDVVVYGIEKGYLENAPAELIQGEYFNTNSKYAEAIVNKEYLDFLGLESDIVGDNLDLAVIKTTPEDEREPAVIPITIVGVVDDDSSPVIYLQIDAVSKYTASNYSQATVLINKGSSLDTVREQIESLGLETFSVMDTINQVQNLFTYLRYGLLVFGILAFTISFLGMINTLMVSLLERTREVGLMKIIGVKRNEIRFIFITESMLIAFLGGLLGILVGIIGGYIVSFIVYLFSVSRGVDFMMISYFPTYLMLLVVFCTTLLGFLTGLYPAKRAVEIPPLDALRYE</sequence>
<keyword evidence="3" id="KW-1003">Cell membrane</keyword>
<dbReference type="PATRIC" id="fig|1641389.3.peg.822"/>
<keyword evidence="7" id="KW-0067">ATP-binding</keyword>
<protein>
    <recommendedName>
        <fullName evidence="12">ABC transporter domain-containing protein</fullName>
    </recommendedName>
</protein>
<dbReference type="InterPro" id="IPR017871">
    <property type="entry name" value="ABC_transporter-like_CS"/>
</dbReference>
<evidence type="ECO:0000256" key="11">
    <source>
        <dbReference type="SAM" id="Phobius"/>
    </source>
</evidence>
<comment type="subcellular location">
    <subcellularLocation>
        <location evidence="1">Cell inner membrane</location>
        <topology evidence="1">Multi-pass membrane protein</topology>
    </subcellularLocation>
</comment>
<keyword evidence="4" id="KW-0997">Cell inner membrane</keyword>
<dbReference type="InterPro" id="IPR015854">
    <property type="entry name" value="ABC_transpr_LolD-like"/>
</dbReference>
<evidence type="ECO:0000256" key="10">
    <source>
        <dbReference type="ARBA" id="ARBA00038388"/>
    </source>
</evidence>
<evidence type="ECO:0000256" key="1">
    <source>
        <dbReference type="ARBA" id="ARBA00004429"/>
    </source>
</evidence>
<keyword evidence="5 11" id="KW-0812">Transmembrane</keyword>
<evidence type="ECO:0000256" key="6">
    <source>
        <dbReference type="ARBA" id="ARBA00022741"/>
    </source>
</evidence>
<dbReference type="GO" id="GO:0022857">
    <property type="term" value="F:transmembrane transporter activity"/>
    <property type="evidence" value="ECO:0007669"/>
    <property type="project" value="TreeGrafter"/>
</dbReference>
<evidence type="ECO:0000259" key="12">
    <source>
        <dbReference type="PROSITE" id="PS50893"/>
    </source>
</evidence>
<evidence type="ECO:0000313" key="14">
    <source>
        <dbReference type="Proteomes" id="UP000053904"/>
    </source>
</evidence>
<feature type="domain" description="ABC transporter" evidence="12">
    <location>
        <begin position="6"/>
        <end position="244"/>
    </location>
</feature>
<dbReference type="Pfam" id="PF02687">
    <property type="entry name" value="FtsX"/>
    <property type="match status" value="1"/>
</dbReference>
<dbReference type="InterPro" id="IPR025857">
    <property type="entry name" value="MacB_PCD"/>
</dbReference>
<dbReference type="GO" id="GO:0016887">
    <property type="term" value="F:ATP hydrolysis activity"/>
    <property type="evidence" value="ECO:0007669"/>
    <property type="project" value="InterPro"/>
</dbReference>
<evidence type="ECO:0000256" key="7">
    <source>
        <dbReference type="ARBA" id="ARBA00022840"/>
    </source>
</evidence>
<dbReference type="EMBL" id="LGGO01000003">
    <property type="protein sequence ID" value="KUK77825.1"/>
    <property type="molecule type" value="Genomic_DNA"/>
</dbReference>
<comment type="similarity">
    <text evidence="10">Belongs to the ABC transporter superfamily. Macrolide exporter (TC 3.A.1.122) family.</text>
</comment>
<evidence type="ECO:0000256" key="3">
    <source>
        <dbReference type="ARBA" id="ARBA00022475"/>
    </source>
</evidence>
<dbReference type="SUPFAM" id="SSF52540">
    <property type="entry name" value="P-loop containing nucleoside triphosphate hydrolases"/>
    <property type="match status" value="1"/>
</dbReference>
<evidence type="ECO:0000256" key="5">
    <source>
        <dbReference type="ARBA" id="ARBA00022692"/>
    </source>
</evidence>
<dbReference type="InterPro" id="IPR003593">
    <property type="entry name" value="AAA+_ATPase"/>
</dbReference>
<dbReference type="PANTHER" id="PTHR24220">
    <property type="entry name" value="IMPORT ATP-BINDING PROTEIN"/>
    <property type="match status" value="1"/>
</dbReference>
<dbReference type="GO" id="GO:0005886">
    <property type="term" value="C:plasma membrane"/>
    <property type="evidence" value="ECO:0007669"/>
    <property type="project" value="UniProtKB-SubCell"/>
</dbReference>
<evidence type="ECO:0000256" key="9">
    <source>
        <dbReference type="ARBA" id="ARBA00023136"/>
    </source>
</evidence>
<dbReference type="Gene3D" id="3.40.50.300">
    <property type="entry name" value="P-loop containing nucleotide triphosphate hydrolases"/>
    <property type="match status" value="1"/>
</dbReference>
<feature type="transmembrane region" description="Helical" evidence="11">
    <location>
        <begin position="679"/>
        <end position="701"/>
    </location>
</feature>
<dbReference type="InterPro" id="IPR027417">
    <property type="entry name" value="P-loop_NTPase"/>
</dbReference>
<keyword evidence="2" id="KW-0813">Transport</keyword>
<evidence type="ECO:0000313" key="13">
    <source>
        <dbReference type="EMBL" id="KUK77825.1"/>
    </source>
</evidence>
<feature type="transmembrane region" description="Helical" evidence="11">
    <location>
        <begin position="587"/>
        <end position="613"/>
    </location>
</feature>
<dbReference type="Pfam" id="PF12704">
    <property type="entry name" value="MacB_PCD"/>
    <property type="match status" value="1"/>
</dbReference>
<dbReference type="InterPro" id="IPR003838">
    <property type="entry name" value="ABC3_permease_C"/>
</dbReference>
<proteinExistence type="inferred from homology"/>
<accession>A0A101HJ66</accession>
<feature type="transmembrane region" description="Helical" evidence="11">
    <location>
        <begin position="351"/>
        <end position="374"/>
    </location>
</feature>
<dbReference type="SMART" id="SM00382">
    <property type="entry name" value="AAA"/>
    <property type="match status" value="1"/>
</dbReference>
<comment type="caution">
    <text evidence="13">The sequence shown here is derived from an EMBL/GenBank/DDBJ whole genome shotgun (WGS) entry which is preliminary data.</text>
</comment>
<dbReference type="AlphaFoldDB" id="A0A101HJ66"/>
<dbReference type="InterPro" id="IPR003439">
    <property type="entry name" value="ABC_transporter-like_ATP-bd"/>
</dbReference>
<keyword evidence="6" id="KW-0547">Nucleotide-binding</keyword>
<gene>
    <name evidence="13" type="ORF">XD93_0053</name>
</gene>
<keyword evidence="8 11" id="KW-1133">Transmembrane helix</keyword>
<reference evidence="14" key="1">
    <citation type="journal article" date="2015" name="MBio">
        <title>Genome-Resolved Metagenomic Analysis Reveals Roles for Candidate Phyla and Other Microbial Community Members in Biogeochemical Transformations in Oil Reservoirs.</title>
        <authorList>
            <person name="Hu P."/>
            <person name="Tom L."/>
            <person name="Singh A."/>
            <person name="Thomas B.C."/>
            <person name="Baker B.J."/>
            <person name="Piceno Y.M."/>
            <person name="Andersen G.L."/>
            <person name="Banfield J.F."/>
        </authorList>
    </citation>
    <scope>NUCLEOTIDE SEQUENCE [LARGE SCALE GENOMIC DNA]</scope>
</reference>
<dbReference type="Pfam" id="PF00005">
    <property type="entry name" value="ABC_tran"/>
    <property type="match status" value="1"/>
</dbReference>
<organism evidence="13 14">
    <name type="scientific">candidate division WS6 bacterium 34_10</name>
    <dbReference type="NCBI Taxonomy" id="1641389"/>
    <lineage>
        <taxon>Bacteria</taxon>
        <taxon>Candidatus Dojkabacteria</taxon>
    </lineage>
</organism>